<comment type="caution">
    <text evidence="2">The sequence shown here is derived from an EMBL/GenBank/DDBJ whole genome shotgun (WGS) entry which is preliminary data.</text>
</comment>
<evidence type="ECO:0000313" key="2">
    <source>
        <dbReference type="EMBL" id="GAV02225.1"/>
    </source>
</evidence>
<reference evidence="2 3" key="1">
    <citation type="journal article" date="2016" name="Nat. Commun.">
        <title>Extremotolerant tardigrade genome and improved radiotolerance of human cultured cells by tardigrade-unique protein.</title>
        <authorList>
            <person name="Hashimoto T."/>
            <person name="Horikawa D.D."/>
            <person name="Saito Y."/>
            <person name="Kuwahara H."/>
            <person name="Kozuka-Hata H."/>
            <person name="Shin-I T."/>
            <person name="Minakuchi Y."/>
            <person name="Ohishi K."/>
            <person name="Motoyama A."/>
            <person name="Aizu T."/>
            <person name="Enomoto A."/>
            <person name="Kondo K."/>
            <person name="Tanaka S."/>
            <person name="Hara Y."/>
            <person name="Koshikawa S."/>
            <person name="Sagara H."/>
            <person name="Miura T."/>
            <person name="Yokobori S."/>
            <person name="Miyagawa K."/>
            <person name="Suzuki Y."/>
            <person name="Kubo T."/>
            <person name="Oyama M."/>
            <person name="Kohara Y."/>
            <person name="Fujiyama A."/>
            <person name="Arakawa K."/>
            <person name="Katayama T."/>
            <person name="Toyoda A."/>
            <person name="Kunieda T."/>
        </authorList>
    </citation>
    <scope>NUCLEOTIDE SEQUENCE [LARGE SCALE GENOMIC DNA]</scope>
    <source>
        <strain evidence="2 3">YOKOZUNA-1</strain>
    </source>
</reference>
<gene>
    <name evidence="2" type="primary">RvY_12818</name>
    <name evidence="2" type="synonym">RvY_12818.2</name>
    <name evidence="2" type="ORF">RvY_12818-2</name>
</gene>
<dbReference type="Proteomes" id="UP000186922">
    <property type="component" value="Unassembled WGS sequence"/>
</dbReference>
<dbReference type="AlphaFoldDB" id="A0A1D1VKT0"/>
<feature type="region of interest" description="Disordered" evidence="1">
    <location>
        <begin position="1"/>
        <end position="24"/>
    </location>
</feature>
<sequence length="310" mass="35697">MSEAFRSRPSHYSRNRESFVHHASTVRHQRRASQLRLPPFNAEKEAIEFFYRREKTNPSLPARILEQVFGSDFVDRLAARGSAMRKRTCTPNQYEDLCRQIRVYQRHILSCEMFYTRTLALLPPKAFAIEKVSARPRISIFGPPSAVTNTRRHSTMAGPGKTLGQKFRLAYFPGGFGHLTKGGKKVAPIDQEVPEDLALLKQTLNILREDHNPNAPVNLVKYNQKTGMITEEENISQSEIVFLQVGTKLHVNSARGKAVLEERAQRFPVVDGKQLPGPRKRYNYIESVFRPQQIWQRQSRLQVRLMKCQL</sequence>
<keyword evidence="3" id="KW-1185">Reference proteome</keyword>
<name>A0A1D1VKT0_RAMVA</name>
<organism evidence="2 3">
    <name type="scientific">Ramazzottius varieornatus</name>
    <name type="common">Water bear</name>
    <name type="synonym">Tardigrade</name>
    <dbReference type="NCBI Taxonomy" id="947166"/>
    <lineage>
        <taxon>Eukaryota</taxon>
        <taxon>Metazoa</taxon>
        <taxon>Ecdysozoa</taxon>
        <taxon>Tardigrada</taxon>
        <taxon>Eutardigrada</taxon>
        <taxon>Parachela</taxon>
        <taxon>Hypsibioidea</taxon>
        <taxon>Ramazzottiidae</taxon>
        <taxon>Ramazzottius</taxon>
    </lineage>
</organism>
<proteinExistence type="predicted"/>
<protein>
    <submittedName>
        <fullName evidence="2">Uncharacterized protein</fullName>
    </submittedName>
</protein>
<evidence type="ECO:0000313" key="3">
    <source>
        <dbReference type="Proteomes" id="UP000186922"/>
    </source>
</evidence>
<accession>A0A1D1VKT0</accession>
<evidence type="ECO:0000256" key="1">
    <source>
        <dbReference type="SAM" id="MobiDB-lite"/>
    </source>
</evidence>
<dbReference type="EMBL" id="BDGG01000008">
    <property type="protein sequence ID" value="GAV02225.1"/>
    <property type="molecule type" value="Genomic_DNA"/>
</dbReference>